<dbReference type="AlphaFoldDB" id="A0A7I7SVU9"/>
<keyword evidence="2" id="KW-1185">Reference proteome</keyword>
<name>A0A7I7SVU9_9MYCO</name>
<proteinExistence type="predicted"/>
<sequence>MARDDTLIRYGPLGVGMSDREVHDSDLTIDGEVAMLRALLDELELDRVSLRVSCRGARTRG</sequence>
<organism evidence="1 2">
    <name type="scientific">Mycolicibacterium sarraceniae</name>
    <dbReference type="NCBI Taxonomy" id="1534348"/>
    <lineage>
        <taxon>Bacteria</taxon>
        <taxon>Bacillati</taxon>
        <taxon>Actinomycetota</taxon>
        <taxon>Actinomycetes</taxon>
        <taxon>Mycobacteriales</taxon>
        <taxon>Mycobacteriaceae</taxon>
        <taxon>Mycolicibacterium</taxon>
    </lineage>
</organism>
<evidence type="ECO:0000313" key="2">
    <source>
        <dbReference type="Proteomes" id="UP000466445"/>
    </source>
</evidence>
<dbReference type="SUPFAM" id="SSF53474">
    <property type="entry name" value="alpha/beta-Hydrolases"/>
    <property type="match status" value="1"/>
</dbReference>
<dbReference type="KEGG" id="msar:MSAR_40640"/>
<evidence type="ECO:0000313" key="1">
    <source>
        <dbReference type="EMBL" id="BBY60928.1"/>
    </source>
</evidence>
<dbReference type="RefSeq" id="WP_235677829.1">
    <property type="nucleotide sequence ID" value="NZ_AP022595.1"/>
</dbReference>
<dbReference type="Proteomes" id="UP000466445">
    <property type="component" value="Chromosome"/>
</dbReference>
<gene>
    <name evidence="1" type="ORF">MSAR_40640</name>
</gene>
<reference evidence="1 2" key="1">
    <citation type="journal article" date="2019" name="Emerg. Microbes Infect.">
        <title>Comprehensive subspecies identification of 175 nontuberculous mycobacteria species based on 7547 genomic profiles.</title>
        <authorList>
            <person name="Matsumoto Y."/>
            <person name="Kinjo T."/>
            <person name="Motooka D."/>
            <person name="Nabeya D."/>
            <person name="Jung N."/>
            <person name="Uechi K."/>
            <person name="Horii T."/>
            <person name="Iida T."/>
            <person name="Fujita J."/>
            <person name="Nakamura S."/>
        </authorList>
    </citation>
    <scope>NUCLEOTIDE SEQUENCE [LARGE SCALE GENOMIC DNA]</scope>
    <source>
        <strain evidence="1 2">JCM 30395</strain>
    </source>
</reference>
<dbReference type="EMBL" id="AP022595">
    <property type="protein sequence ID" value="BBY60928.1"/>
    <property type="molecule type" value="Genomic_DNA"/>
</dbReference>
<accession>A0A7I7SVU9</accession>
<dbReference type="InterPro" id="IPR029058">
    <property type="entry name" value="AB_hydrolase_fold"/>
</dbReference>
<protein>
    <submittedName>
        <fullName evidence="1">Uncharacterized protein</fullName>
    </submittedName>
</protein>